<proteinExistence type="predicted"/>
<evidence type="ECO:0000259" key="1">
    <source>
        <dbReference type="Pfam" id="PF20700"/>
    </source>
</evidence>
<dbReference type="InterPro" id="IPR049012">
    <property type="entry name" value="Mutator_transp_dom"/>
</dbReference>
<protein>
    <recommendedName>
        <fullName evidence="1">Mutator-like transposase domain-containing protein</fullName>
    </recommendedName>
</protein>
<comment type="caution">
    <text evidence="2">The sequence shown here is derived from an EMBL/GenBank/DDBJ whole genome shotgun (WGS) entry which is preliminary data.</text>
</comment>
<evidence type="ECO:0000313" key="2">
    <source>
        <dbReference type="EMBL" id="KAH7944585.1"/>
    </source>
</evidence>
<accession>A0A9D4PM86</accession>
<evidence type="ECO:0000313" key="3">
    <source>
        <dbReference type="Proteomes" id="UP000821837"/>
    </source>
</evidence>
<dbReference type="EMBL" id="JABSTV010001253">
    <property type="protein sequence ID" value="KAH7944585.1"/>
    <property type="molecule type" value="Genomic_DNA"/>
</dbReference>
<sequence length="95" mass="10560">MCRSEMWKGTLIKEMTEAGEEEKMLAEAAGDFCEDGTTPWITVVVDGGWSHRSHGHRYSANSGVAVIVGKRTQKLLYLGVRNKLCSTCEYYAKKG</sequence>
<dbReference type="AlphaFoldDB" id="A0A9D4PM86"/>
<dbReference type="Proteomes" id="UP000821837">
    <property type="component" value="Unassembled WGS sequence"/>
</dbReference>
<dbReference type="VEuPathDB" id="VectorBase:RSAN_042710"/>
<organism evidence="2 3">
    <name type="scientific">Rhipicephalus sanguineus</name>
    <name type="common">Brown dog tick</name>
    <name type="synonym">Ixodes sanguineus</name>
    <dbReference type="NCBI Taxonomy" id="34632"/>
    <lineage>
        <taxon>Eukaryota</taxon>
        <taxon>Metazoa</taxon>
        <taxon>Ecdysozoa</taxon>
        <taxon>Arthropoda</taxon>
        <taxon>Chelicerata</taxon>
        <taxon>Arachnida</taxon>
        <taxon>Acari</taxon>
        <taxon>Parasitiformes</taxon>
        <taxon>Ixodida</taxon>
        <taxon>Ixodoidea</taxon>
        <taxon>Ixodidae</taxon>
        <taxon>Rhipicephalinae</taxon>
        <taxon>Rhipicephalus</taxon>
        <taxon>Rhipicephalus</taxon>
    </lineage>
</organism>
<reference evidence="2" key="1">
    <citation type="journal article" date="2020" name="Cell">
        <title>Large-Scale Comparative Analyses of Tick Genomes Elucidate Their Genetic Diversity and Vector Capacities.</title>
        <authorList>
            <consortium name="Tick Genome and Microbiome Consortium (TIGMIC)"/>
            <person name="Jia N."/>
            <person name="Wang J."/>
            <person name="Shi W."/>
            <person name="Du L."/>
            <person name="Sun Y."/>
            <person name="Zhan W."/>
            <person name="Jiang J.F."/>
            <person name="Wang Q."/>
            <person name="Zhang B."/>
            <person name="Ji P."/>
            <person name="Bell-Sakyi L."/>
            <person name="Cui X.M."/>
            <person name="Yuan T.T."/>
            <person name="Jiang B.G."/>
            <person name="Yang W.F."/>
            <person name="Lam T.T."/>
            <person name="Chang Q.C."/>
            <person name="Ding S.J."/>
            <person name="Wang X.J."/>
            <person name="Zhu J.G."/>
            <person name="Ruan X.D."/>
            <person name="Zhao L."/>
            <person name="Wei J.T."/>
            <person name="Ye R.Z."/>
            <person name="Que T.C."/>
            <person name="Du C.H."/>
            <person name="Zhou Y.H."/>
            <person name="Cheng J.X."/>
            <person name="Dai P.F."/>
            <person name="Guo W.B."/>
            <person name="Han X.H."/>
            <person name="Huang E.J."/>
            <person name="Li L.F."/>
            <person name="Wei W."/>
            <person name="Gao Y.C."/>
            <person name="Liu J.Z."/>
            <person name="Shao H.Z."/>
            <person name="Wang X."/>
            <person name="Wang C.C."/>
            <person name="Yang T.C."/>
            <person name="Huo Q.B."/>
            <person name="Li W."/>
            <person name="Chen H.Y."/>
            <person name="Chen S.E."/>
            <person name="Zhou L.G."/>
            <person name="Ni X.B."/>
            <person name="Tian J.H."/>
            <person name="Sheng Y."/>
            <person name="Liu T."/>
            <person name="Pan Y.S."/>
            <person name="Xia L.Y."/>
            <person name="Li J."/>
            <person name="Zhao F."/>
            <person name="Cao W.C."/>
        </authorList>
    </citation>
    <scope>NUCLEOTIDE SEQUENCE</scope>
    <source>
        <strain evidence="2">Rsan-2018</strain>
    </source>
</reference>
<dbReference type="Pfam" id="PF20700">
    <property type="entry name" value="Mutator"/>
    <property type="match status" value="1"/>
</dbReference>
<keyword evidence="3" id="KW-1185">Reference proteome</keyword>
<name>A0A9D4PM86_RHISA</name>
<gene>
    <name evidence="2" type="ORF">HPB52_021402</name>
</gene>
<reference evidence="2" key="2">
    <citation type="submission" date="2021-09" db="EMBL/GenBank/DDBJ databases">
        <authorList>
            <person name="Jia N."/>
            <person name="Wang J."/>
            <person name="Shi W."/>
            <person name="Du L."/>
            <person name="Sun Y."/>
            <person name="Zhan W."/>
            <person name="Jiang J."/>
            <person name="Wang Q."/>
            <person name="Zhang B."/>
            <person name="Ji P."/>
            <person name="Sakyi L.B."/>
            <person name="Cui X."/>
            <person name="Yuan T."/>
            <person name="Jiang B."/>
            <person name="Yang W."/>
            <person name="Lam T.T.-Y."/>
            <person name="Chang Q."/>
            <person name="Ding S."/>
            <person name="Wang X."/>
            <person name="Zhu J."/>
            <person name="Ruan X."/>
            <person name="Zhao L."/>
            <person name="Wei J."/>
            <person name="Que T."/>
            <person name="Du C."/>
            <person name="Cheng J."/>
            <person name="Dai P."/>
            <person name="Han X."/>
            <person name="Huang E."/>
            <person name="Gao Y."/>
            <person name="Liu J."/>
            <person name="Shao H."/>
            <person name="Ye R."/>
            <person name="Li L."/>
            <person name="Wei W."/>
            <person name="Wang X."/>
            <person name="Wang C."/>
            <person name="Huo Q."/>
            <person name="Li W."/>
            <person name="Guo W."/>
            <person name="Chen H."/>
            <person name="Chen S."/>
            <person name="Zhou L."/>
            <person name="Zhou L."/>
            <person name="Ni X."/>
            <person name="Tian J."/>
            <person name="Zhou Y."/>
            <person name="Sheng Y."/>
            <person name="Liu T."/>
            <person name="Pan Y."/>
            <person name="Xia L."/>
            <person name="Li J."/>
            <person name="Zhao F."/>
            <person name="Cao W."/>
        </authorList>
    </citation>
    <scope>NUCLEOTIDE SEQUENCE</scope>
    <source>
        <strain evidence="2">Rsan-2018</strain>
        <tissue evidence="2">Larvae</tissue>
    </source>
</reference>
<feature type="domain" description="Mutator-like transposase" evidence="1">
    <location>
        <begin position="6"/>
        <end position="95"/>
    </location>
</feature>